<dbReference type="PANTHER" id="PTHR42938:SF47">
    <property type="entry name" value="HYDROXYPYRUVATE REDUCTASE"/>
    <property type="match status" value="1"/>
</dbReference>
<evidence type="ECO:0000313" key="13">
    <source>
        <dbReference type="EMBL" id="MFC3105737.1"/>
    </source>
</evidence>
<dbReference type="CDD" id="cd04901">
    <property type="entry name" value="ACT_3PGDH"/>
    <property type="match status" value="1"/>
</dbReference>
<keyword evidence="7" id="KW-0520">NAD</keyword>
<comment type="catalytic activity">
    <reaction evidence="10">
        <text>(2R)-3-phosphoglycerate + NAD(+) = 3-phosphooxypyruvate + NADH + H(+)</text>
        <dbReference type="Rhea" id="RHEA:12641"/>
        <dbReference type="ChEBI" id="CHEBI:15378"/>
        <dbReference type="ChEBI" id="CHEBI:18110"/>
        <dbReference type="ChEBI" id="CHEBI:57540"/>
        <dbReference type="ChEBI" id="CHEBI:57945"/>
        <dbReference type="ChEBI" id="CHEBI:58272"/>
        <dbReference type="EC" id="1.1.1.95"/>
    </reaction>
</comment>
<dbReference type="InterPro" id="IPR029753">
    <property type="entry name" value="D-isomer_DH_CS"/>
</dbReference>
<reference evidence="14" key="1">
    <citation type="journal article" date="2019" name="Int. J. Syst. Evol. Microbiol.">
        <title>The Global Catalogue of Microorganisms (GCM) 10K type strain sequencing project: providing services to taxonomists for standard genome sequencing and annotation.</title>
        <authorList>
            <consortium name="The Broad Institute Genomics Platform"/>
            <consortium name="The Broad Institute Genome Sequencing Center for Infectious Disease"/>
            <person name="Wu L."/>
            <person name="Ma J."/>
        </authorList>
    </citation>
    <scope>NUCLEOTIDE SEQUENCE [LARGE SCALE GENOMIC DNA]</scope>
    <source>
        <strain evidence="14">KCTC 52640</strain>
    </source>
</reference>
<evidence type="ECO:0000256" key="7">
    <source>
        <dbReference type="ARBA" id="ARBA00023027"/>
    </source>
</evidence>
<evidence type="ECO:0000256" key="1">
    <source>
        <dbReference type="ARBA" id="ARBA00003800"/>
    </source>
</evidence>
<dbReference type="PROSITE" id="PS51671">
    <property type="entry name" value="ACT"/>
    <property type="match status" value="1"/>
</dbReference>
<dbReference type="PANTHER" id="PTHR42938">
    <property type="entry name" value="FORMATE DEHYDROGENASE 1"/>
    <property type="match status" value="1"/>
</dbReference>
<comment type="catalytic activity">
    <reaction evidence="9">
        <text>(R)-2-hydroxyglutarate + NAD(+) = 2-oxoglutarate + NADH + H(+)</text>
        <dbReference type="Rhea" id="RHEA:49612"/>
        <dbReference type="ChEBI" id="CHEBI:15378"/>
        <dbReference type="ChEBI" id="CHEBI:15801"/>
        <dbReference type="ChEBI" id="CHEBI:16810"/>
        <dbReference type="ChEBI" id="CHEBI:57540"/>
        <dbReference type="ChEBI" id="CHEBI:57945"/>
        <dbReference type="EC" id="1.1.1.399"/>
    </reaction>
</comment>
<organism evidence="13 14">
    <name type="scientific">Salinisphaera aquimarina</name>
    <dbReference type="NCBI Taxonomy" id="2094031"/>
    <lineage>
        <taxon>Bacteria</taxon>
        <taxon>Pseudomonadati</taxon>
        <taxon>Pseudomonadota</taxon>
        <taxon>Gammaproteobacteria</taxon>
        <taxon>Salinisphaerales</taxon>
        <taxon>Salinisphaeraceae</taxon>
        <taxon>Salinisphaera</taxon>
    </lineage>
</organism>
<dbReference type="InterPro" id="IPR002912">
    <property type="entry name" value="ACT_dom"/>
</dbReference>
<evidence type="ECO:0000256" key="3">
    <source>
        <dbReference type="ARBA" id="ARBA00013001"/>
    </source>
</evidence>
<evidence type="ECO:0000256" key="9">
    <source>
        <dbReference type="ARBA" id="ARBA00048126"/>
    </source>
</evidence>
<dbReference type="Gene3D" id="3.40.50.720">
    <property type="entry name" value="NAD(P)-binding Rossmann-like Domain"/>
    <property type="match status" value="2"/>
</dbReference>
<dbReference type="SUPFAM" id="SSF55021">
    <property type="entry name" value="ACT-like"/>
    <property type="match status" value="1"/>
</dbReference>
<dbReference type="Proteomes" id="UP001595462">
    <property type="component" value="Unassembled WGS sequence"/>
</dbReference>
<keyword evidence="14" id="KW-1185">Reference proteome</keyword>
<gene>
    <name evidence="13" type="ORF">ACFOSU_17845</name>
</gene>
<dbReference type="EC" id="1.1.1.95" evidence="4"/>
<dbReference type="RefSeq" id="WP_380691271.1">
    <property type="nucleotide sequence ID" value="NZ_JBHRSS010000008.1"/>
</dbReference>
<name>A0ABV7EVV6_9GAMM</name>
<evidence type="ECO:0000256" key="8">
    <source>
        <dbReference type="ARBA" id="ARBA00030455"/>
    </source>
</evidence>
<dbReference type="SUPFAM" id="SSF51735">
    <property type="entry name" value="NAD(P)-binding Rossmann-fold domains"/>
    <property type="match status" value="1"/>
</dbReference>
<comment type="function">
    <text evidence="1">Catalyzes the reversible oxidation of 3-phospho-D-glycerate to 3-phosphonooxypyruvate, the first step of the phosphorylated L-serine biosynthesis pathway. Also catalyzes the reversible oxidation of 2-hydroxyglutarate to 2-oxoglutarate.</text>
</comment>
<dbReference type="InterPro" id="IPR045865">
    <property type="entry name" value="ACT-like_dom_sf"/>
</dbReference>
<evidence type="ECO:0000256" key="4">
    <source>
        <dbReference type="ARBA" id="ARBA00013143"/>
    </source>
</evidence>
<dbReference type="CDD" id="cd12174">
    <property type="entry name" value="PGDH_like_3"/>
    <property type="match status" value="1"/>
</dbReference>
<dbReference type="InterPro" id="IPR036291">
    <property type="entry name" value="NAD(P)-bd_dom_sf"/>
</dbReference>
<evidence type="ECO:0000256" key="5">
    <source>
        <dbReference type="ARBA" id="ARBA00021582"/>
    </source>
</evidence>
<evidence type="ECO:0000256" key="6">
    <source>
        <dbReference type="ARBA" id="ARBA00023002"/>
    </source>
</evidence>
<dbReference type="Gene3D" id="3.30.70.260">
    <property type="match status" value="1"/>
</dbReference>
<dbReference type="PROSITE" id="PS00670">
    <property type="entry name" value="D_2_HYDROXYACID_DH_2"/>
    <property type="match status" value="1"/>
</dbReference>
<keyword evidence="6 11" id="KW-0560">Oxidoreductase</keyword>
<comment type="similarity">
    <text evidence="11">Belongs to the D-isomer specific 2-hydroxyacid dehydrogenase family.</text>
</comment>
<dbReference type="SUPFAM" id="SSF52283">
    <property type="entry name" value="Formate/glycerate dehydrogenase catalytic domain-like"/>
    <property type="match status" value="1"/>
</dbReference>
<evidence type="ECO:0000256" key="2">
    <source>
        <dbReference type="ARBA" id="ARBA00005216"/>
    </source>
</evidence>
<proteinExistence type="inferred from homology"/>
<comment type="caution">
    <text evidence="13">The sequence shown here is derived from an EMBL/GenBank/DDBJ whole genome shotgun (WGS) entry which is preliminary data.</text>
</comment>
<sequence>MTFKVQTLNSISSKGLDRLPRDKYEIASELSTPDAIILRSHNMHDMAIPDTVRAIGRAGAGVNNIPVPDMTKRGVAVFNAPGANANAVKELVLSGLLLSSRNLMSAWRYVEELTSTGEELKKEVEAGKKRFKGVELPGRTLGVAGLGAIGVQVANAARDLGMSVLGFDPGITVNNAWRLHANVSQALSVDELLSRSDFVSLHVPLVDDTRGLIDAKRLKLMRKNAVLLNFSRAEIVDEDAVLGALESGRLHYYVCDFPSEKLRGHPSVITLPHLGASTDEAEDNSAMMIADQLRDYLEVGNIRNSVNFPEAIMPPTANAHRIVVVNHNVPNMVGQISSTLARHELNIADLLNKSKGEIAYTLVDVDSEAPEAVLDELKAIEGVLCVRYLGAVGSEAA</sequence>
<evidence type="ECO:0000313" key="14">
    <source>
        <dbReference type="Proteomes" id="UP001595462"/>
    </source>
</evidence>
<comment type="pathway">
    <text evidence="2">Amino-acid biosynthesis; L-serine biosynthesis; L-serine from 3-phospho-D-glycerate: step 1/3.</text>
</comment>
<dbReference type="EC" id="1.1.1.399" evidence="3"/>
<dbReference type="InterPro" id="IPR006140">
    <property type="entry name" value="D-isomer_DH_NAD-bd"/>
</dbReference>
<dbReference type="Pfam" id="PF00389">
    <property type="entry name" value="2-Hacid_dh"/>
    <property type="match status" value="1"/>
</dbReference>
<evidence type="ECO:0000256" key="11">
    <source>
        <dbReference type="RuleBase" id="RU003719"/>
    </source>
</evidence>
<dbReference type="InterPro" id="IPR006139">
    <property type="entry name" value="D-isomer_2_OHA_DH_cat_dom"/>
</dbReference>
<dbReference type="Pfam" id="PF02826">
    <property type="entry name" value="2-Hacid_dh_C"/>
    <property type="match status" value="1"/>
</dbReference>
<evidence type="ECO:0000259" key="12">
    <source>
        <dbReference type="PROSITE" id="PS51671"/>
    </source>
</evidence>
<accession>A0ABV7EVV6</accession>
<evidence type="ECO:0000256" key="10">
    <source>
        <dbReference type="ARBA" id="ARBA00048731"/>
    </source>
</evidence>
<feature type="domain" description="ACT" evidence="12">
    <location>
        <begin position="321"/>
        <end position="394"/>
    </location>
</feature>
<dbReference type="EMBL" id="JBHRSS010000008">
    <property type="protein sequence ID" value="MFC3105737.1"/>
    <property type="molecule type" value="Genomic_DNA"/>
</dbReference>
<protein>
    <recommendedName>
        <fullName evidence="5">D-3-phosphoglycerate dehydrogenase</fullName>
        <ecNumber evidence="3">1.1.1.399</ecNumber>
        <ecNumber evidence="4">1.1.1.95</ecNumber>
    </recommendedName>
    <alternativeName>
        <fullName evidence="8">2-oxoglutarate reductase</fullName>
    </alternativeName>
</protein>